<dbReference type="PANTHER" id="PTHR12788">
    <property type="entry name" value="PROTEIN-TYROSINE SULFOTRANSFERASE 2"/>
    <property type="match status" value="1"/>
</dbReference>
<evidence type="ECO:0000256" key="1">
    <source>
        <dbReference type="ARBA" id="ARBA00022679"/>
    </source>
</evidence>
<dbReference type="AlphaFoldDB" id="A0AA41X209"/>
<accession>A0AA41X209</accession>
<dbReference type="EMBL" id="JANATA010000007">
    <property type="protein sequence ID" value="MCP3428432.1"/>
    <property type="molecule type" value="Genomic_DNA"/>
</dbReference>
<dbReference type="InterPro" id="IPR027417">
    <property type="entry name" value="P-loop_NTPase"/>
</dbReference>
<dbReference type="SUPFAM" id="SSF48452">
    <property type="entry name" value="TPR-like"/>
    <property type="match status" value="2"/>
</dbReference>
<dbReference type="Proteomes" id="UP001165413">
    <property type="component" value="Unassembled WGS sequence"/>
</dbReference>
<dbReference type="Pfam" id="PF13469">
    <property type="entry name" value="Sulfotransfer_3"/>
    <property type="match status" value="1"/>
</dbReference>
<dbReference type="SUPFAM" id="SSF52540">
    <property type="entry name" value="P-loop containing nucleoside triphosphate hydrolases"/>
    <property type="match status" value="1"/>
</dbReference>
<name>A0AA41X209_9ALTE</name>
<sequence>MSTTSYLQQFSQAINEKALEKAVDITKIWIDEAPETMAYACAGMINRKMGRLEAAQEMVDFGKKHYNSVFILQEQALIYMEQGKGPEARDTFETIIRTNRYFLSAWQQLWKLTKDQPSLFLPQEVAGVERQLRQFSDMPKALVQAYFELGNGNLDSANTLITGAFTQPPSDHRSLSGWVELAQKQNMTRFVIRSLEVALQKAEQPAWLFEVVKLLQNQQNFYQAQKYLDALSKYWSDEPLFKLTQASQLLHTNRVEEAINVLQMLSANNDNQPLQARIYILLGQCYQTLQNIAQSADFFRLALQFEHVKGEAYWHLANLKVARFSADEKRDIDALAQSNNTAMDRCYAFYALGMAQNQDGEFAKAFASFTAANALKRQLNPYDVNTITDSLDMLRKAPVPALTKTDAATTSITPVFIVGLPRSGSTLLDQMLAAHPHIDGTKELTTILHIVQDIAEKYGKAFHEVLPNLTAQEKQTYANWYLESAATFTKNSAYFIDKNPENFKYISVILALFPQAKIIDLRRDPVANGLSAYRHHFASGHNYSNALSDFAQYYTAYTKVISHFAAAYPEAVTTITYETLVTEPVKTLQNVCAFIGVEEIAKPLDFYKHQRAIHTPSVAQVYQPLDPNKLNEWQDFAEFLAPLLALQSELA</sequence>
<evidence type="ECO:0000313" key="3">
    <source>
        <dbReference type="Proteomes" id="UP001165413"/>
    </source>
</evidence>
<comment type="caution">
    <text evidence="2">The sequence shown here is derived from an EMBL/GenBank/DDBJ whole genome shotgun (WGS) entry which is preliminary data.</text>
</comment>
<protein>
    <submittedName>
        <fullName evidence="2">Sulfotransferase</fullName>
    </submittedName>
</protein>
<dbReference type="GO" id="GO:0008476">
    <property type="term" value="F:protein-tyrosine sulfotransferase activity"/>
    <property type="evidence" value="ECO:0007669"/>
    <property type="project" value="InterPro"/>
</dbReference>
<dbReference type="Gene3D" id="1.25.40.10">
    <property type="entry name" value="Tetratricopeptide repeat domain"/>
    <property type="match status" value="2"/>
</dbReference>
<dbReference type="RefSeq" id="WP_254099710.1">
    <property type="nucleotide sequence ID" value="NZ_JANATA010000007.1"/>
</dbReference>
<organism evidence="2 3">
    <name type="scientific">Opacimonas viscosa</name>
    <dbReference type="NCBI Taxonomy" id="2961944"/>
    <lineage>
        <taxon>Bacteria</taxon>
        <taxon>Pseudomonadati</taxon>
        <taxon>Pseudomonadota</taxon>
        <taxon>Gammaproteobacteria</taxon>
        <taxon>Alteromonadales</taxon>
        <taxon>Alteromonadaceae</taxon>
        <taxon>Opacimonas</taxon>
    </lineage>
</organism>
<dbReference type="SMART" id="SM00028">
    <property type="entry name" value="TPR"/>
    <property type="match status" value="3"/>
</dbReference>
<reference evidence="2" key="1">
    <citation type="submission" date="2022-07" db="EMBL/GenBank/DDBJ databases">
        <title>Characterization of the Novel Bacterium Alteromonas immobilis LMIT006 and Alteromonas gregis LMIT007.</title>
        <authorList>
            <person name="Lin X."/>
        </authorList>
    </citation>
    <scope>NUCLEOTIDE SEQUENCE</scope>
    <source>
        <strain evidence="2">LMIT007</strain>
    </source>
</reference>
<dbReference type="InterPro" id="IPR011990">
    <property type="entry name" value="TPR-like_helical_dom_sf"/>
</dbReference>
<keyword evidence="1" id="KW-0808">Transferase</keyword>
<dbReference type="InterPro" id="IPR019734">
    <property type="entry name" value="TPR_rpt"/>
</dbReference>
<gene>
    <name evidence="2" type="ORF">NLF92_05675</name>
</gene>
<dbReference type="Gene3D" id="3.40.50.300">
    <property type="entry name" value="P-loop containing nucleotide triphosphate hydrolases"/>
    <property type="match status" value="1"/>
</dbReference>
<keyword evidence="3" id="KW-1185">Reference proteome</keyword>
<proteinExistence type="predicted"/>
<dbReference type="PANTHER" id="PTHR12788:SF10">
    <property type="entry name" value="PROTEIN-TYROSINE SULFOTRANSFERASE"/>
    <property type="match status" value="1"/>
</dbReference>
<evidence type="ECO:0000313" key="2">
    <source>
        <dbReference type="EMBL" id="MCP3428432.1"/>
    </source>
</evidence>
<dbReference type="InterPro" id="IPR026634">
    <property type="entry name" value="TPST-like"/>
</dbReference>